<sequence length="83" mass="9395">MTTDGDGFLVDYTIRIHHENDSYWADVVELPGVFAAGTTLDELRASLEEGISLYLSSDRRRADVRVDRAHDAVVVEQRFVVRT</sequence>
<dbReference type="Pfam" id="PF15919">
    <property type="entry name" value="HicB_lk_antitox"/>
    <property type="match status" value="1"/>
</dbReference>
<evidence type="ECO:0000313" key="3">
    <source>
        <dbReference type="Proteomes" id="UP001595847"/>
    </source>
</evidence>
<reference evidence="3" key="1">
    <citation type="journal article" date="2019" name="Int. J. Syst. Evol. Microbiol.">
        <title>The Global Catalogue of Microorganisms (GCM) 10K type strain sequencing project: providing services to taxonomists for standard genome sequencing and annotation.</title>
        <authorList>
            <consortium name="The Broad Institute Genomics Platform"/>
            <consortium name="The Broad Institute Genome Sequencing Center for Infectious Disease"/>
            <person name="Wu L."/>
            <person name="Ma J."/>
        </authorList>
    </citation>
    <scope>NUCLEOTIDE SEQUENCE [LARGE SCALE GENOMIC DNA]</scope>
    <source>
        <strain evidence="3">TBRC 1826</strain>
    </source>
</reference>
<comment type="caution">
    <text evidence="2">The sequence shown here is derived from an EMBL/GenBank/DDBJ whole genome shotgun (WGS) entry which is preliminary data.</text>
</comment>
<feature type="domain" description="HicB-like antitoxin of toxin-antitoxin system" evidence="1">
    <location>
        <begin position="12"/>
        <end position="57"/>
    </location>
</feature>
<dbReference type="EMBL" id="JBHSBH010000011">
    <property type="protein sequence ID" value="MFC3997746.1"/>
    <property type="molecule type" value="Genomic_DNA"/>
</dbReference>
<dbReference type="Proteomes" id="UP001595847">
    <property type="component" value="Unassembled WGS sequence"/>
</dbReference>
<protein>
    <submittedName>
        <fullName evidence="2">Type II toxin-antitoxin system HicB family antitoxin</fullName>
    </submittedName>
</protein>
<evidence type="ECO:0000259" key="1">
    <source>
        <dbReference type="Pfam" id="PF15919"/>
    </source>
</evidence>
<organism evidence="2 3">
    <name type="scientific">Nocardiopsis sediminis</name>
    <dbReference type="NCBI Taxonomy" id="1778267"/>
    <lineage>
        <taxon>Bacteria</taxon>
        <taxon>Bacillati</taxon>
        <taxon>Actinomycetota</taxon>
        <taxon>Actinomycetes</taxon>
        <taxon>Streptosporangiales</taxon>
        <taxon>Nocardiopsidaceae</taxon>
        <taxon>Nocardiopsis</taxon>
    </lineage>
</organism>
<dbReference type="SUPFAM" id="SSF143100">
    <property type="entry name" value="TTHA1013/TTHA0281-like"/>
    <property type="match status" value="1"/>
</dbReference>
<accession>A0ABV8FNP9</accession>
<proteinExistence type="predicted"/>
<dbReference type="InterPro" id="IPR031807">
    <property type="entry name" value="HicB-like"/>
</dbReference>
<dbReference type="Gene3D" id="3.30.160.250">
    <property type="match status" value="1"/>
</dbReference>
<dbReference type="RefSeq" id="WP_378534976.1">
    <property type="nucleotide sequence ID" value="NZ_JBHSBH010000011.1"/>
</dbReference>
<dbReference type="InterPro" id="IPR035069">
    <property type="entry name" value="TTHA1013/TTHA0281-like"/>
</dbReference>
<keyword evidence="3" id="KW-1185">Reference proteome</keyword>
<gene>
    <name evidence="2" type="ORF">ACFOVU_17565</name>
</gene>
<evidence type="ECO:0000313" key="2">
    <source>
        <dbReference type="EMBL" id="MFC3997746.1"/>
    </source>
</evidence>
<name>A0ABV8FNP9_9ACTN</name>